<dbReference type="InterPro" id="IPR001845">
    <property type="entry name" value="HTH_ArsR_DNA-bd_dom"/>
</dbReference>
<dbReference type="SMART" id="SM00418">
    <property type="entry name" value="HTH_ARSR"/>
    <property type="match status" value="1"/>
</dbReference>
<evidence type="ECO:0000256" key="2">
    <source>
        <dbReference type="ARBA" id="ARBA00023125"/>
    </source>
</evidence>
<accession>A0A919VVA6</accession>
<dbReference type="Proteomes" id="UP000681340">
    <property type="component" value="Unassembled WGS sequence"/>
</dbReference>
<comment type="caution">
    <text evidence="5">The sequence shown here is derived from an EMBL/GenBank/DDBJ whole genome shotgun (WGS) entry which is preliminary data.</text>
</comment>
<protein>
    <submittedName>
        <fullName evidence="5">Transcriptional regulator</fullName>
    </submittedName>
</protein>
<dbReference type="GO" id="GO:0003677">
    <property type="term" value="F:DNA binding"/>
    <property type="evidence" value="ECO:0007669"/>
    <property type="project" value="UniProtKB-KW"/>
</dbReference>
<keyword evidence="1" id="KW-0805">Transcription regulation</keyword>
<feature type="domain" description="HTH arsR-type" evidence="4">
    <location>
        <begin position="22"/>
        <end position="114"/>
    </location>
</feature>
<dbReference type="CDD" id="cd00090">
    <property type="entry name" value="HTH_ARSR"/>
    <property type="match status" value="1"/>
</dbReference>
<dbReference type="PANTHER" id="PTHR33154">
    <property type="entry name" value="TRANSCRIPTIONAL REGULATOR, ARSR FAMILY"/>
    <property type="match status" value="1"/>
</dbReference>
<proteinExistence type="predicted"/>
<dbReference type="GO" id="GO:0003700">
    <property type="term" value="F:DNA-binding transcription factor activity"/>
    <property type="evidence" value="ECO:0007669"/>
    <property type="project" value="InterPro"/>
</dbReference>
<reference evidence="5" key="1">
    <citation type="submission" date="2021-03" db="EMBL/GenBank/DDBJ databases">
        <title>Whole genome shotgun sequence of Actinoplanes auranticolor NBRC 12245.</title>
        <authorList>
            <person name="Komaki H."/>
            <person name="Tamura T."/>
        </authorList>
    </citation>
    <scope>NUCLEOTIDE SEQUENCE</scope>
    <source>
        <strain evidence="5">NBRC 12245</strain>
    </source>
</reference>
<keyword evidence="3" id="KW-0804">Transcription</keyword>
<evidence type="ECO:0000313" key="6">
    <source>
        <dbReference type="Proteomes" id="UP000681340"/>
    </source>
</evidence>
<dbReference type="InterPro" id="IPR011991">
    <property type="entry name" value="ArsR-like_HTH"/>
</dbReference>
<sequence length="197" mass="21474">MLLRNGSLPWHGGVMPQIKDAAVLKAVAHPVRRRLLDVLRVDGPSMPSVLARTTGQAVANVSHHLRVLAEAGLIEEAPELARNRKEHWWRMPDRSISWSTADFAADAADIAAADAAMAIGLQRQVDLISTWLGSPAAREEPWSDAAFSTDGFLRLSPAELAEMGAEIQAVMDRYAGRPETPDREPVFVIGRGFPARP</sequence>
<dbReference type="PANTHER" id="PTHR33154:SF15">
    <property type="entry name" value="REGULATORY PROTEIN ARSR"/>
    <property type="match status" value="1"/>
</dbReference>
<name>A0A919VVA6_9ACTN</name>
<keyword evidence="2" id="KW-0238">DNA-binding</keyword>
<dbReference type="Gene3D" id="1.10.10.10">
    <property type="entry name" value="Winged helix-like DNA-binding domain superfamily/Winged helix DNA-binding domain"/>
    <property type="match status" value="1"/>
</dbReference>
<dbReference type="AlphaFoldDB" id="A0A919VVA6"/>
<dbReference type="SUPFAM" id="SSF46785">
    <property type="entry name" value="Winged helix' DNA-binding domain"/>
    <property type="match status" value="1"/>
</dbReference>
<dbReference type="InterPro" id="IPR036390">
    <property type="entry name" value="WH_DNA-bd_sf"/>
</dbReference>
<dbReference type="EMBL" id="BOQL01000032">
    <property type="protein sequence ID" value="GIM70708.1"/>
    <property type="molecule type" value="Genomic_DNA"/>
</dbReference>
<evidence type="ECO:0000259" key="4">
    <source>
        <dbReference type="SMART" id="SM00418"/>
    </source>
</evidence>
<evidence type="ECO:0000313" key="5">
    <source>
        <dbReference type="EMBL" id="GIM70708.1"/>
    </source>
</evidence>
<dbReference type="InterPro" id="IPR051081">
    <property type="entry name" value="HTH_MetalResp_TranReg"/>
</dbReference>
<gene>
    <name evidence="5" type="ORF">Aau02nite_42300</name>
</gene>
<keyword evidence="6" id="KW-1185">Reference proteome</keyword>
<dbReference type="InterPro" id="IPR036388">
    <property type="entry name" value="WH-like_DNA-bd_sf"/>
</dbReference>
<dbReference type="Pfam" id="PF12840">
    <property type="entry name" value="HTH_20"/>
    <property type="match status" value="1"/>
</dbReference>
<dbReference type="PRINTS" id="PR00778">
    <property type="entry name" value="HTHARSR"/>
</dbReference>
<evidence type="ECO:0000256" key="1">
    <source>
        <dbReference type="ARBA" id="ARBA00023015"/>
    </source>
</evidence>
<evidence type="ECO:0000256" key="3">
    <source>
        <dbReference type="ARBA" id="ARBA00023163"/>
    </source>
</evidence>
<organism evidence="5 6">
    <name type="scientific">Actinoplanes auranticolor</name>
    <dbReference type="NCBI Taxonomy" id="47988"/>
    <lineage>
        <taxon>Bacteria</taxon>
        <taxon>Bacillati</taxon>
        <taxon>Actinomycetota</taxon>
        <taxon>Actinomycetes</taxon>
        <taxon>Micromonosporales</taxon>
        <taxon>Micromonosporaceae</taxon>
        <taxon>Actinoplanes</taxon>
    </lineage>
</organism>